<evidence type="ECO:0000256" key="1">
    <source>
        <dbReference type="ARBA" id="ARBA00006594"/>
    </source>
</evidence>
<evidence type="ECO:0000256" key="2">
    <source>
        <dbReference type="ARBA" id="ARBA00022603"/>
    </source>
</evidence>
<dbReference type="InterPro" id="IPR029063">
    <property type="entry name" value="SAM-dependent_MTases_sf"/>
</dbReference>
<dbReference type="Proteomes" id="UP000623967">
    <property type="component" value="Unassembled WGS sequence"/>
</dbReference>
<dbReference type="PROSITE" id="PS00092">
    <property type="entry name" value="N6_MTASE"/>
    <property type="match status" value="1"/>
</dbReference>
<keyword evidence="4" id="KW-0680">Restriction system</keyword>
<evidence type="ECO:0000313" key="7">
    <source>
        <dbReference type="EMBL" id="MBL4951121.1"/>
    </source>
</evidence>
<dbReference type="EMBL" id="JAESWB010000025">
    <property type="protein sequence ID" value="MBL4951121.1"/>
    <property type="molecule type" value="Genomic_DNA"/>
</dbReference>
<dbReference type="Pfam" id="PF01555">
    <property type="entry name" value="N6_N4_Mtase"/>
    <property type="match status" value="1"/>
</dbReference>
<comment type="similarity">
    <text evidence="1 5">Belongs to the N(4)/N(6)-methyltransferase family.</text>
</comment>
<reference evidence="7 8" key="1">
    <citation type="submission" date="2021-01" db="EMBL/GenBank/DDBJ databases">
        <title>Genome public.</title>
        <authorList>
            <person name="Liu C."/>
            <person name="Sun Q."/>
        </authorList>
    </citation>
    <scope>NUCLEOTIDE SEQUENCE [LARGE SCALE GENOMIC DNA]</scope>
    <source>
        <strain evidence="7 8">YIM B02564</strain>
    </source>
</reference>
<keyword evidence="2" id="KW-0489">Methyltransferase</keyword>
<evidence type="ECO:0000259" key="6">
    <source>
        <dbReference type="Pfam" id="PF01555"/>
    </source>
</evidence>
<dbReference type="PANTHER" id="PTHR13370:SF24">
    <property type="entry name" value="TYPE III RESTRICTION-MODIFICATION ENZYME STYLTI MOD SUBUNIT"/>
    <property type="match status" value="1"/>
</dbReference>
<keyword evidence="8" id="KW-1185">Reference proteome</keyword>
<evidence type="ECO:0000256" key="5">
    <source>
        <dbReference type="RuleBase" id="RU362026"/>
    </source>
</evidence>
<name>A0ABS1TIH8_9BACI</name>
<dbReference type="EC" id="2.1.1.-" evidence="5"/>
<dbReference type="PRINTS" id="PR00508">
    <property type="entry name" value="S21N4MTFRASE"/>
</dbReference>
<dbReference type="PANTHER" id="PTHR13370">
    <property type="entry name" value="RNA METHYLASE-RELATED"/>
    <property type="match status" value="1"/>
</dbReference>
<dbReference type="InterPro" id="IPR002941">
    <property type="entry name" value="DNA_methylase_N4/N6"/>
</dbReference>
<dbReference type="SUPFAM" id="SSF53335">
    <property type="entry name" value="S-adenosyl-L-methionine-dependent methyltransferases"/>
    <property type="match status" value="1"/>
</dbReference>
<dbReference type="Gene3D" id="3.40.50.150">
    <property type="entry name" value="Vaccinia Virus protein VP39"/>
    <property type="match status" value="1"/>
</dbReference>
<dbReference type="InterPro" id="IPR001091">
    <property type="entry name" value="RM_Methyltransferase"/>
</dbReference>
<evidence type="ECO:0000256" key="3">
    <source>
        <dbReference type="ARBA" id="ARBA00022679"/>
    </source>
</evidence>
<organism evidence="7 8">
    <name type="scientific">Neobacillus paridis</name>
    <dbReference type="NCBI Taxonomy" id="2803862"/>
    <lineage>
        <taxon>Bacteria</taxon>
        <taxon>Bacillati</taxon>
        <taxon>Bacillota</taxon>
        <taxon>Bacilli</taxon>
        <taxon>Bacillales</taxon>
        <taxon>Bacillaceae</taxon>
        <taxon>Neobacillus</taxon>
    </lineage>
</organism>
<sequence length="221" mass="25724">MKLLPNESVDLVLTDPPYNVSQKSNFHTMGRKGVDFGEWDKEFDLTSWIPLAVSKLKKGGSIIIFNAWRNLGTIGDELEKQGCTIKGMSQWTKTNPMPRNRDRLYVTRYECAVWAVKGKGWTFNRQRDNYEDGIFSYPVVNHKKRIHPTQKPVELLEEIIKIHSNENDIILDCFMGSASTAVASTLQNRKWVGFELEREYYELANKRLEQIQLEDDLEMYK</sequence>
<protein>
    <recommendedName>
        <fullName evidence="5">Methyltransferase</fullName>
        <ecNumber evidence="5">2.1.1.-</ecNumber>
    </recommendedName>
</protein>
<proteinExistence type="inferred from homology"/>
<dbReference type="InterPro" id="IPR002052">
    <property type="entry name" value="DNA_methylase_N6_adenine_CS"/>
</dbReference>
<evidence type="ECO:0000256" key="4">
    <source>
        <dbReference type="ARBA" id="ARBA00022747"/>
    </source>
</evidence>
<accession>A0ABS1TIH8</accession>
<feature type="domain" description="DNA methylase N-4/N-6" evidence="6">
    <location>
        <begin position="9"/>
        <end position="206"/>
    </location>
</feature>
<keyword evidence="3" id="KW-0808">Transferase</keyword>
<gene>
    <name evidence="7" type="ORF">JK635_02550</name>
</gene>
<comment type="caution">
    <text evidence="7">The sequence shown here is derived from an EMBL/GenBank/DDBJ whole genome shotgun (WGS) entry which is preliminary data.</text>
</comment>
<evidence type="ECO:0000313" key="8">
    <source>
        <dbReference type="Proteomes" id="UP000623967"/>
    </source>
</evidence>